<keyword evidence="5 8" id="KW-0408">Iron</keyword>
<name>A0A3G3IME9_9GAMM</name>
<evidence type="ECO:0000256" key="2">
    <source>
        <dbReference type="ARBA" id="ARBA00022691"/>
    </source>
</evidence>
<protein>
    <recommendedName>
        <fullName evidence="8">7-carboxy-7-deazaguanine synthase</fullName>
        <shortName evidence="8">CDG synthase</shortName>
        <ecNumber evidence="8">4.3.99.3</ecNumber>
    </recommendedName>
    <alternativeName>
        <fullName evidence="8">Queuosine biosynthesis protein QueE</fullName>
    </alternativeName>
</protein>
<reference evidence="10 11" key="1">
    <citation type="submission" date="2017-11" db="EMBL/GenBank/DDBJ databases">
        <title>Genome sequence of the bacterial symbiont EPR9N from a vent mussel Bathymodiolus thermophilus.</title>
        <authorList>
            <person name="Won Y.-J."/>
        </authorList>
    </citation>
    <scope>NUCLEOTIDE SEQUENCE [LARGE SCALE GENOMIC DNA]</scope>
    <source>
        <strain evidence="10 11">EPR9N</strain>
    </source>
</reference>
<dbReference type="SFLD" id="SFLDS00029">
    <property type="entry name" value="Radical_SAM"/>
    <property type="match status" value="1"/>
</dbReference>
<evidence type="ECO:0000256" key="7">
    <source>
        <dbReference type="ARBA" id="ARBA00023239"/>
    </source>
</evidence>
<dbReference type="RefSeq" id="WP_122951640.1">
    <property type="nucleotide sequence ID" value="NZ_CP024634.1"/>
</dbReference>
<evidence type="ECO:0000256" key="1">
    <source>
        <dbReference type="ARBA" id="ARBA00022485"/>
    </source>
</evidence>
<evidence type="ECO:0000256" key="6">
    <source>
        <dbReference type="ARBA" id="ARBA00023014"/>
    </source>
</evidence>
<dbReference type="GO" id="GO:0051539">
    <property type="term" value="F:4 iron, 4 sulfur cluster binding"/>
    <property type="evidence" value="ECO:0007669"/>
    <property type="project" value="UniProtKB-UniRule"/>
</dbReference>
<evidence type="ECO:0000256" key="3">
    <source>
        <dbReference type="ARBA" id="ARBA00022723"/>
    </source>
</evidence>
<dbReference type="AlphaFoldDB" id="A0A3G3IME9"/>
<dbReference type="KEGG" id="bthg:MS2017_1264"/>
<gene>
    <name evidence="8" type="primary">queE</name>
    <name evidence="10" type="ORF">MS2017_1264</name>
</gene>
<comment type="similarity">
    <text evidence="8">Belongs to the radical SAM superfamily. 7-carboxy-7-deazaguanine synthase family.</text>
</comment>
<evidence type="ECO:0000256" key="8">
    <source>
        <dbReference type="HAMAP-Rule" id="MF_00917"/>
    </source>
</evidence>
<comment type="cofactor">
    <cofactor evidence="8">
        <name>S-adenosyl-L-methionine</name>
        <dbReference type="ChEBI" id="CHEBI:59789"/>
    </cofactor>
    <text evidence="8">Binds 1 S-adenosyl-L-methionine per subunit.</text>
</comment>
<proteinExistence type="inferred from homology"/>
<feature type="binding site" evidence="8">
    <location>
        <position position="30"/>
    </location>
    <ligand>
        <name>substrate</name>
    </ligand>
</feature>
<dbReference type="SUPFAM" id="SSF102114">
    <property type="entry name" value="Radical SAM enzymes"/>
    <property type="match status" value="1"/>
</dbReference>
<feature type="binding site" evidence="8">
    <location>
        <position position="38"/>
    </location>
    <ligand>
        <name>[4Fe-4S] cluster</name>
        <dbReference type="ChEBI" id="CHEBI:49883"/>
        <note>4Fe-4S-S-AdoMet</note>
    </ligand>
</feature>
<feature type="domain" description="Radical SAM core" evidence="9">
    <location>
        <begin position="21"/>
        <end position="209"/>
    </location>
</feature>
<keyword evidence="3 8" id="KW-0479">Metal-binding</keyword>
<keyword evidence="1 8" id="KW-0004">4Fe-4S</keyword>
<feature type="binding site" evidence="8">
    <location>
        <position position="34"/>
    </location>
    <ligand>
        <name>[4Fe-4S] cluster</name>
        <dbReference type="ChEBI" id="CHEBI:49883"/>
        <note>4Fe-4S-S-AdoMet</note>
    </ligand>
</feature>
<feature type="binding site" evidence="8">
    <location>
        <position position="41"/>
    </location>
    <ligand>
        <name>[4Fe-4S] cluster</name>
        <dbReference type="ChEBI" id="CHEBI:49883"/>
        <note>4Fe-4S-S-AdoMet</note>
    </ligand>
</feature>
<comment type="cofactor">
    <cofactor evidence="8">
        <name>[4Fe-4S] cluster</name>
        <dbReference type="ChEBI" id="CHEBI:49883"/>
    </cofactor>
    <text evidence="8">Binds 1 [4Fe-4S] cluster. The cluster is coordinated with 3 cysteines and an exchangeable S-adenosyl-L-methionine.</text>
</comment>
<evidence type="ECO:0000313" key="10">
    <source>
        <dbReference type="EMBL" id="AYQ56961.1"/>
    </source>
</evidence>
<dbReference type="EC" id="4.3.99.3" evidence="8"/>
<dbReference type="GO" id="GO:0016840">
    <property type="term" value="F:carbon-nitrogen lyase activity"/>
    <property type="evidence" value="ECO:0007669"/>
    <property type="project" value="UniProtKB-UniRule"/>
</dbReference>
<dbReference type="Pfam" id="PF04055">
    <property type="entry name" value="Radical_SAM"/>
    <property type="match status" value="1"/>
</dbReference>
<dbReference type="EMBL" id="CP024634">
    <property type="protein sequence ID" value="AYQ56961.1"/>
    <property type="molecule type" value="Genomic_DNA"/>
</dbReference>
<evidence type="ECO:0000259" key="9">
    <source>
        <dbReference type="PROSITE" id="PS51918"/>
    </source>
</evidence>
<dbReference type="PROSITE" id="PS51918">
    <property type="entry name" value="RADICAL_SAM"/>
    <property type="match status" value="1"/>
</dbReference>
<keyword evidence="4 8" id="KW-0460">Magnesium</keyword>
<dbReference type="GO" id="GO:0008616">
    <property type="term" value="P:tRNA queuosine(34) biosynthetic process"/>
    <property type="evidence" value="ECO:0007669"/>
    <property type="project" value="UniProtKB-UniRule"/>
</dbReference>
<comment type="cofactor">
    <cofactor evidence="8">
        <name>Mg(2+)</name>
        <dbReference type="ChEBI" id="CHEBI:18420"/>
    </cofactor>
</comment>
<comment type="function">
    <text evidence="8">Catalyzes the complex heterocyclic radical-mediated conversion of 6-carboxy-5,6,7,8-tetrahydropterin (CPH4) to 7-carboxy-7-deazaguanine (CDG), a step common to the biosynthetic pathways of all 7-deazapurine-containing compounds.</text>
</comment>
<dbReference type="GO" id="GO:1904047">
    <property type="term" value="F:S-adenosyl-L-methionine binding"/>
    <property type="evidence" value="ECO:0007669"/>
    <property type="project" value="UniProtKB-UniRule"/>
</dbReference>
<keyword evidence="6 8" id="KW-0411">Iron-sulfur</keyword>
<dbReference type="GO" id="GO:0000287">
    <property type="term" value="F:magnesium ion binding"/>
    <property type="evidence" value="ECO:0007669"/>
    <property type="project" value="UniProtKB-UniRule"/>
</dbReference>
<evidence type="ECO:0000313" key="11">
    <source>
        <dbReference type="Proteomes" id="UP000278334"/>
    </source>
</evidence>
<feature type="binding site" evidence="8">
    <location>
        <position position="43"/>
    </location>
    <ligand>
        <name>Mg(2+)</name>
        <dbReference type="ChEBI" id="CHEBI:18420"/>
    </ligand>
</feature>
<feature type="binding site" evidence="8">
    <location>
        <position position="73"/>
    </location>
    <ligand>
        <name>substrate</name>
    </ligand>
</feature>
<dbReference type="PANTHER" id="PTHR42836:SF1">
    <property type="entry name" value="7-CARBOXY-7-DEAZAGUANINE SYNTHASE"/>
    <property type="match status" value="1"/>
</dbReference>
<feature type="binding site" evidence="8">
    <location>
        <begin position="15"/>
        <end position="17"/>
    </location>
    <ligand>
        <name>substrate</name>
    </ligand>
</feature>
<dbReference type="InterPro" id="IPR024924">
    <property type="entry name" value="7-CO-7-deazaguanine_synth-like"/>
</dbReference>
<dbReference type="Gene3D" id="3.20.20.70">
    <property type="entry name" value="Aldolase class I"/>
    <property type="match status" value="1"/>
</dbReference>
<comment type="pathway">
    <text evidence="8">Purine metabolism; 7-cyano-7-deazaguanine biosynthesis.</text>
</comment>
<feature type="binding site" evidence="8">
    <location>
        <begin position="40"/>
        <end position="42"/>
    </location>
    <ligand>
        <name>S-adenosyl-L-methionine</name>
        <dbReference type="ChEBI" id="CHEBI:59789"/>
    </ligand>
</feature>
<organism evidence="10 11">
    <name type="scientific">Bathymodiolus thermophilus thioautotrophic gill symbiont</name>
    <dbReference type="NCBI Taxonomy" id="2360"/>
    <lineage>
        <taxon>Bacteria</taxon>
        <taxon>Pseudomonadati</taxon>
        <taxon>Pseudomonadota</taxon>
        <taxon>Gammaproteobacteria</taxon>
        <taxon>sulfur-oxidizing symbionts</taxon>
    </lineage>
</organism>
<dbReference type="Proteomes" id="UP000278334">
    <property type="component" value="Chromosome"/>
</dbReference>
<dbReference type="UniPathway" id="UPA00391"/>
<dbReference type="InterPro" id="IPR007197">
    <property type="entry name" value="rSAM"/>
</dbReference>
<dbReference type="NCBIfam" id="TIGR04349">
    <property type="entry name" value="rSAM_QueE_gams"/>
    <property type="match status" value="1"/>
</dbReference>
<comment type="caution">
    <text evidence="8">Lacks conserved residue(s) required for the propagation of feature annotation.</text>
</comment>
<comment type="catalytic activity">
    <reaction evidence="8">
        <text>6-carboxy-5,6,7,8-tetrahydropterin + H(+) = 7-carboxy-7-carbaguanine + NH4(+)</text>
        <dbReference type="Rhea" id="RHEA:27974"/>
        <dbReference type="ChEBI" id="CHEBI:15378"/>
        <dbReference type="ChEBI" id="CHEBI:28938"/>
        <dbReference type="ChEBI" id="CHEBI:61032"/>
        <dbReference type="ChEBI" id="CHEBI:61036"/>
        <dbReference type="EC" id="4.3.99.3"/>
    </reaction>
</comment>
<dbReference type="InterPro" id="IPR027621">
    <property type="entry name" value="rSAM_QueE_gams"/>
</dbReference>
<evidence type="ECO:0000256" key="5">
    <source>
        <dbReference type="ARBA" id="ARBA00023004"/>
    </source>
</evidence>
<keyword evidence="2 8" id="KW-0949">S-adenosyl-L-methionine</keyword>
<dbReference type="InterPro" id="IPR058240">
    <property type="entry name" value="rSAM_sf"/>
</dbReference>
<comment type="subunit">
    <text evidence="8">Homodimer.</text>
</comment>
<accession>A0A3G3IME9</accession>
<keyword evidence="8" id="KW-0671">Queuosine biosynthesis</keyword>
<sequence>MNNSELNINEIFYSLQGEAREVGLPTVFVRLTGCPLRCTYCDTEYAFKGNNLLRIDDIIAKIKSYQTKLVCVTGGEPLAQINCHILLDRLVKENYQISLETSGSIDITEVNPRVSIVMDVKTPDSGEADKNRYKNIEKLQAKDQLKFVIGSKSDFDWSVNILNKYPTPAGVLFSPTFGIVTPTQLADWILERQLNVRLQLQLHKILWGDQQGK</sequence>
<dbReference type="CDD" id="cd01335">
    <property type="entry name" value="Radical_SAM"/>
    <property type="match status" value="1"/>
</dbReference>
<dbReference type="PANTHER" id="PTHR42836">
    <property type="entry name" value="7-CARBOXY-7-DEAZAGUANINE SYNTHASE"/>
    <property type="match status" value="1"/>
</dbReference>
<dbReference type="HAMAP" id="MF_00917">
    <property type="entry name" value="QueE"/>
    <property type="match status" value="1"/>
</dbReference>
<feature type="binding site" evidence="8">
    <location>
        <position position="75"/>
    </location>
    <ligand>
        <name>S-adenosyl-L-methionine</name>
        <dbReference type="ChEBI" id="CHEBI:59789"/>
    </ligand>
</feature>
<dbReference type="PIRSF" id="PIRSF000370">
    <property type="entry name" value="QueE"/>
    <property type="match status" value="1"/>
</dbReference>
<evidence type="ECO:0000256" key="4">
    <source>
        <dbReference type="ARBA" id="ARBA00022842"/>
    </source>
</evidence>
<keyword evidence="7 8" id="KW-0456">Lyase</keyword>
<dbReference type="InterPro" id="IPR013785">
    <property type="entry name" value="Aldolase_TIM"/>
</dbReference>